<dbReference type="EMBL" id="CP141261">
    <property type="protein sequence ID" value="WRL64207.1"/>
    <property type="molecule type" value="Genomic_DNA"/>
</dbReference>
<dbReference type="RefSeq" id="WP_324275535.1">
    <property type="nucleotide sequence ID" value="NZ_CP141261.1"/>
</dbReference>
<evidence type="ECO:0000313" key="2">
    <source>
        <dbReference type="EMBL" id="WRL64207.1"/>
    </source>
</evidence>
<gene>
    <name evidence="2" type="ORF">U6N30_32415</name>
</gene>
<evidence type="ECO:0000313" key="3">
    <source>
        <dbReference type="Proteomes" id="UP001324287"/>
    </source>
</evidence>
<dbReference type="PANTHER" id="PTHR34846:SF11">
    <property type="entry name" value="4-CARBOXYMUCONOLACTONE DECARBOXYLASE FAMILY PROTEIN (AFU_ORTHOLOGUE AFUA_6G11590)"/>
    <property type="match status" value="1"/>
</dbReference>
<protein>
    <submittedName>
        <fullName evidence="2">Carboxymuconolactone decarboxylase family protein</fullName>
    </submittedName>
</protein>
<proteinExistence type="predicted"/>
<dbReference type="Pfam" id="PF02627">
    <property type="entry name" value="CMD"/>
    <property type="match status" value="1"/>
</dbReference>
<keyword evidence="3" id="KW-1185">Reference proteome</keyword>
<dbReference type="PANTHER" id="PTHR34846">
    <property type="entry name" value="4-CARBOXYMUCONOLACTONE DECARBOXYLASE FAMILY PROTEIN (AFU_ORTHOLOGUE AFUA_6G11590)"/>
    <property type="match status" value="1"/>
</dbReference>
<name>A0ABZ1B068_9ACTN</name>
<dbReference type="InterPro" id="IPR003779">
    <property type="entry name" value="CMD-like"/>
</dbReference>
<reference evidence="2 3" key="1">
    <citation type="submission" date="2023-12" db="EMBL/GenBank/DDBJ databases">
        <title>Blastococcus brunescens sp. nov., an actonobacterium isolated from sandstone collected in sahara desert.</title>
        <authorList>
            <person name="Gtari M."/>
            <person name="Ghodhbane F."/>
        </authorList>
    </citation>
    <scope>NUCLEOTIDE SEQUENCE [LARGE SCALE GENOMIC DNA]</scope>
    <source>
        <strain evidence="2 3">BMG 8361</strain>
    </source>
</reference>
<accession>A0ABZ1B068</accession>
<feature type="domain" description="Carboxymuconolactone decarboxylase-like" evidence="1">
    <location>
        <begin position="38"/>
        <end position="105"/>
    </location>
</feature>
<dbReference type="Gene3D" id="1.20.1290.10">
    <property type="entry name" value="AhpD-like"/>
    <property type="match status" value="1"/>
</dbReference>
<dbReference type="InterPro" id="IPR029032">
    <property type="entry name" value="AhpD-like"/>
</dbReference>
<dbReference type="SUPFAM" id="SSF69118">
    <property type="entry name" value="AhpD-like"/>
    <property type="match status" value="1"/>
</dbReference>
<dbReference type="Proteomes" id="UP001324287">
    <property type="component" value="Chromosome"/>
</dbReference>
<evidence type="ECO:0000259" key="1">
    <source>
        <dbReference type="Pfam" id="PF02627"/>
    </source>
</evidence>
<organism evidence="2 3">
    <name type="scientific">Blastococcus brunescens</name>
    <dbReference type="NCBI Taxonomy" id="1564165"/>
    <lineage>
        <taxon>Bacteria</taxon>
        <taxon>Bacillati</taxon>
        <taxon>Actinomycetota</taxon>
        <taxon>Actinomycetes</taxon>
        <taxon>Geodermatophilales</taxon>
        <taxon>Geodermatophilaceae</taxon>
        <taxon>Blastococcus</taxon>
    </lineage>
</organism>
<sequence length="170" mass="18567">MARLPDVDPTGEVAERVRARRGGSLTPLDRMLLHSEPLADGWNTLLGAVRSRFELAADLRELAICRIAVLNDADYEWRAHAPLLVAAGFPDDQLDALRNGGDLAVLTSEQRCVVAYTDAMTRGLRVPDALFAEVRELLGERATVELTATVAAYNMVSRFLVALEIGGDEH</sequence>